<name>A0ABD0JX10_9CAEN</name>
<sequence length="189" mass="21199">MHHFVSTLRIRTTDTRLQNSHTPITPLLTSQPQPGVLLIDTTLGRPPDDDKNCNCSQTQTHRAAALAEWKLLLMICKVQGQRSLAQAERETTATQPNFPVLADPPLFIYNCFSVFLPSCDERDDEREHLERNARYTSLHVSTVKGVGEEGEVGKRREGEGGGSGGKRLHPSFLLHNEQMKAMQTDQRLL</sequence>
<gene>
    <name evidence="2" type="ORF">BaRGS_00029494</name>
</gene>
<dbReference type="AlphaFoldDB" id="A0ABD0JX10"/>
<accession>A0ABD0JX10</accession>
<keyword evidence="3" id="KW-1185">Reference proteome</keyword>
<dbReference type="Proteomes" id="UP001519460">
    <property type="component" value="Unassembled WGS sequence"/>
</dbReference>
<reference evidence="2 3" key="1">
    <citation type="journal article" date="2023" name="Sci. Data">
        <title>Genome assembly of the Korean intertidal mud-creeper Batillaria attramentaria.</title>
        <authorList>
            <person name="Patra A.K."/>
            <person name="Ho P.T."/>
            <person name="Jun S."/>
            <person name="Lee S.J."/>
            <person name="Kim Y."/>
            <person name="Won Y.J."/>
        </authorList>
    </citation>
    <scope>NUCLEOTIDE SEQUENCE [LARGE SCALE GENOMIC DNA]</scope>
    <source>
        <strain evidence="2">Wonlab-2016</strain>
    </source>
</reference>
<proteinExistence type="predicted"/>
<feature type="region of interest" description="Disordered" evidence="1">
    <location>
        <begin position="145"/>
        <end position="172"/>
    </location>
</feature>
<evidence type="ECO:0000313" key="3">
    <source>
        <dbReference type="Proteomes" id="UP001519460"/>
    </source>
</evidence>
<dbReference type="EMBL" id="JACVVK020000307">
    <property type="protein sequence ID" value="KAK7479246.1"/>
    <property type="molecule type" value="Genomic_DNA"/>
</dbReference>
<organism evidence="2 3">
    <name type="scientific">Batillaria attramentaria</name>
    <dbReference type="NCBI Taxonomy" id="370345"/>
    <lineage>
        <taxon>Eukaryota</taxon>
        <taxon>Metazoa</taxon>
        <taxon>Spiralia</taxon>
        <taxon>Lophotrochozoa</taxon>
        <taxon>Mollusca</taxon>
        <taxon>Gastropoda</taxon>
        <taxon>Caenogastropoda</taxon>
        <taxon>Sorbeoconcha</taxon>
        <taxon>Cerithioidea</taxon>
        <taxon>Batillariidae</taxon>
        <taxon>Batillaria</taxon>
    </lineage>
</organism>
<evidence type="ECO:0000256" key="1">
    <source>
        <dbReference type="SAM" id="MobiDB-lite"/>
    </source>
</evidence>
<evidence type="ECO:0000313" key="2">
    <source>
        <dbReference type="EMBL" id="KAK7479246.1"/>
    </source>
</evidence>
<comment type="caution">
    <text evidence="2">The sequence shown here is derived from an EMBL/GenBank/DDBJ whole genome shotgun (WGS) entry which is preliminary data.</text>
</comment>
<protein>
    <submittedName>
        <fullName evidence="2">Uncharacterized protein</fullName>
    </submittedName>
</protein>